<dbReference type="InterPro" id="IPR011701">
    <property type="entry name" value="MFS"/>
</dbReference>
<evidence type="ECO:0000256" key="2">
    <source>
        <dbReference type="ARBA" id="ARBA00022692"/>
    </source>
</evidence>
<evidence type="ECO:0000256" key="4">
    <source>
        <dbReference type="ARBA" id="ARBA00023136"/>
    </source>
</evidence>
<dbReference type="AlphaFoldDB" id="A0A0M0KYK2"/>
<feature type="transmembrane region" description="Helical" evidence="5">
    <location>
        <begin position="252"/>
        <end position="272"/>
    </location>
</feature>
<gene>
    <name evidence="6" type="ORF">AMD01_14335</name>
</gene>
<dbReference type="PROSITE" id="PS00217">
    <property type="entry name" value="SUGAR_TRANSPORT_2"/>
    <property type="match status" value="1"/>
</dbReference>
<keyword evidence="4 5" id="KW-0472">Membrane</keyword>
<dbReference type="STRING" id="284581.AMD01_14335"/>
<accession>A0A0M0KYK2</accession>
<keyword evidence="7" id="KW-1185">Reference proteome</keyword>
<dbReference type="GO" id="GO:0022857">
    <property type="term" value="F:transmembrane transporter activity"/>
    <property type="evidence" value="ECO:0007669"/>
    <property type="project" value="InterPro"/>
</dbReference>
<protein>
    <recommendedName>
        <fullName evidence="8">MFS transporter</fullName>
    </recommendedName>
</protein>
<feature type="transmembrane region" description="Helical" evidence="5">
    <location>
        <begin position="284"/>
        <end position="303"/>
    </location>
</feature>
<name>A0A0M0KYK2_9BACI</name>
<dbReference type="SUPFAM" id="SSF103473">
    <property type="entry name" value="MFS general substrate transporter"/>
    <property type="match status" value="1"/>
</dbReference>
<dbReference type="InterPro" id="IPR005829">
    <property type="entry name" value="Sugar_transporter_CS"/>
</dbReference>
<evidence type="ECO:0000313" key="6">
    <source>
        <dbReference type="EMBL" id="KOO43906.1"/>
    </source>
</evidence>
<evidence type="ECO:0000256" key="1">
    <source>
        <dbReference type="ARBA" id="ARBA00004651"/>
    </source>
</evidence>
<comment type="subcellular location">
    <subcellularLocation>
        <location evidence="1">Cell membrane</location>
        <topology evidence="1">Multi-pass membrane protein</topology>
    </subcellularLocation>
</comment>
<evidence type="ECO:0000313" key="7">
    <source>
        <dbReference type="Proteomes" id="UP000037558"/>
    </source>
</evidence>
<keyword evidence="3 5" id="KW-1133">Transmembrane helix</keyword>
<sequence>MSVLKKVMGEVEVSKDLLLLLTIGGLYALSIALSNSFVNIYLWKQSGELLDIGIYNLSIVTFQPLTFLLAGKLAKKIDRVVVLRLGVSFLAAFYIAVLVFGEHAHQFLVLFGAIQGIGAGFYWLAFNVLTFEITEPETRDFFNGFLGILNSSAGMIGPIVAGVIISTLFRFNGYNIVFGISLALFVGAVITSFFLQRRAAEGHYYLKEVLAERTTNRDWKLVLNAHFFQGLREGTFIFVVSVLVFITTGSELALGTFGLVNSAVAFLGYYFVSRLLKKKHRLKAILTGGLILYASVYLLIVHLSFVNLILYAICIAVAYPMLLIPYTSLTYDVIGKCQDVGKKRIEFIVVRELFLNMGRMTSIIGFIIAVAFFNERISVPVLLAIVGAGHTCIYFFVRHVSVLKAEQASQEITQPKAPTPILNEGDGESPV</sequence>
<dbReference type="EMBL" id="LILC01000019">
    <property type="protein sequence ID" value="KOO43906.1"/>
    <property type="molecule type" value="Genomic_DNA"/>
</dbReference>
<dbReference type="InterPro" id="IPR052528">
    <property type="entry name" value="Sugar_transport-like"/>
</dbReference>
<dbReference type="OrthoDB" id="2086294at2"/>
<dbReference type="PATRIC" id="fig|284581.3.peg.3933"/>
<feature type="transmembrane region" description="Helical" evidence="5">
    <location>
        <begin position="52"/>
        <end position="70"/>
    </location>
</feature>
<feature type="transmembrane region" description="Helical" evidence="5">
    <location>
        <begin position="309"/>
        <end position="333"/>
    </location>
</feature>
<evidence type="ECO:0008006" key="8">
    <source>
        <dbReference type="Google" id="ProtNLM"/>
    </source>
</evidence>
<organism evidence="6 7">
    <name type="scientific">Priestia koreensis</name>
    <dbReference type="NCBI Taxonomy" id="284581"/>
    <lineage>
        <taxon>Bacteria</taxon>
        <taxon>Bacillati</taxon>
        <taxon>Bacillota</taxon>
        <taxon>Bacilli</taxon>
        <taxon>Bacillales</taxon>
        <taxon>Bacillaceae</taxon>
        <taxon>Priestia</taxon>
    </lineage>
</organism>
<dbReference type="InterPro" id="IPR036259">
    <property type="entry name" value="MFS_trans_sf"/>
</dbReference>
<dbReference type="Proteomes" id="UP000037558">
    <property type="component" value="Unassembled WGS sequence"/>
</dbReference>
<evidence type="ECO:0000256" key="3">
    <source>
        <dbReference type="ARBA" id="ARBA00022989"/>
    </source>
</evidence>
<dbReference type="GO" id="GO:0005886">
    <property type="term" value="C:plasma membrane"/>
    <property type="evidence" value="ECO:0007669"/>
    <property type="project" value="UniProtKB-SubCell"/>
</dbReference>
<comment type="caution">
    <text evidence="6">The sequence shown here is derived from an EMBL/GenBank/DDBJ whole genome shotgun (WGS) entry which is preliminary data.</text>
</comment>
<feature type="transmembrane region" description="Helical" evidence="5">
    <location>
        <begin position="353"/>
        <end position="373"/>
    </location>
</feature>
<dbReference type="PANTHER" id="PTHR23526:SF2">
    <property type="entry name" value="MAJOR FACILITATOR SUPERFAMILY (MFS) PROFILE DOMAIN-CONTAINING PROTEIN"/>
    <property type="match status" value="1"/>
</dbReference>
<dbReference type="RefSeq" id="WP_053402107.1">
    <property type="nucleotide sequence ID" value="NZ_JAUKEN010000001.1"/>
</dbReference>
<dbReference type="PANTHER" id="PTHR23526">
    <property type="entry name" value="INTEGRAL MEMBRANE TRANSPORT PROTEIN-RELATED"/>
    <property type="match status" value="1"/>
</dbReference>
<feature type="transmembrane region" description="Helical" evidence="5">
    <location>
        <begin position="379"/>
        <end position="397"/>
    </location>
</feature>
<evidence type="ECO:0000256" key="5">
    <source>
        <dbReference type="SAM" id="Phobius"/>
    </source>
</evidence>
<feature type="transmembrane region" description="Helical" evidence="5">
    <location>
        <begin position="82"/>
        <end position="101"/>
    </location>
</feature>
<dbReference type="Pfam" id="PF07690">
    <property type="entry name" value="MFS_1"/>
    <property type="match status" value="1"/>
</dbReference>
<dbReference type="Gene3D" id="1.20.1250.20">
    <property type="entry name" value="MFS general substrate transporter like domains"/>
    <property type="match status" value="1"/>
</dbReference>
<keyword evidence="2 5" id="KW-0812">Transmembrane</keyword>
<feature type="transmembrane region" description="Helical" evidence="5">
    <location>
        <begin position="175"/>
        <end position="195"/>
    </location>
</feature>
<feature type="transmembrane region" description="Helical" evidence="5">
    <location>
        <begin position="107"/>
        <end position="129"/>
    </location>
</feature>
<feature type="transmembrane region" description="Helical" evidence="5">
    <location>
        <begin position="141"/>
        <end position="169"/>
    </location>
</feature>
<reference evidence="7" key="1">
    <citation type="submission" date="2015-08" db="EMBL/GenBank/DDBJ databases">
        <title>Fjat-14210 dsm16467.</title>
        <authorList>
            <person name="Liu B."/>
            <person name="Wang J."/>
            <person name="Zhu Y."/>
            <person name="Liu G."/>
            <person name="Chen Q."/>
            <person name="Chen Z."/>
            <person name="Lan J."/>
            <person name="Che J."/>
            <person name="Ge C."/>
            <person name="Shi H."/>
            <person name="Pan Z."/>
            <person name="Liu X."/>
        </authorList>
    </citation>
    <scope>NUCLEOTIDE SEQUENCE [LARGE SCALE GENOMIC DNA]</scope>
    <source>
        <strain evidence="7">DSM 16467</strain>
    </source>
</reference>
<proteinExistence type="predicted"/>